<evidence type="ECO:0000256" key="3">
    <source>
        <dbReference type="ARBA" id="ARBA00023128"/>
    </source>
</evidence>
<dbReference type="Proteomes" id="UP001472866">
    <property type="component" value="Chromosome 03"/>
</dbReference>
<evidence type="ECO:0000313" key="8">
    <source>
        <dbReference type="Proteomes" id="UP001472866"/>
    </source>
</evidence>
<dbReference type="PROSITE" id="PS51886">
    <property type="entry name" value="TLDC"/>
    <property type="match status" value="1"/>
</dbReference>
<dbReference type="AlphaFoldDB" id="A0AAX4P326"/>
<keyword evidence="3" id="KW-0496">Mitochondrion</keyword>
<dbReference type="SMART" id="SM00584">
    <property type="entry name" value="TLDc"/>
    <property type="match status" value="1"/>
</dbReference>
<protein>
    <recommendedName>
        <fullName evidence="4">Oxidation resistance protein 1</fullName>
    </recommendedName>
</protein>
<dbReference type="PANTHER" id="PTHR23354:SF62">
    <property type="entry name" value="MUSTARD, ISOFORM V"/>
    <property type="match status" value="1"/>
</dbReference>
<comment type="subcellular location">
    <subcellularLocation>
        <location evidence="1">Mitochondrion</location>
    </subcellularLocation>
</comment>
<name>A0AAX4P326_9CHLO</name>
<evidence type="ECO:0000256" key="1">
    <source>
        <dbReference type="ARBA" id="ARBA00004173"/>
    </source>
</evidence>
<comment type="similarity">
    <text evidence="2">Belongs to the OXR1 family.</text>
</comment>
<proteinExistence type="inferred from homology"/>
<reference evidence="7 8" key="1">
    <citation type="submission" date="2024-03" db="EMBL/GenBank/DDBJ databases">
        <title>Complete genome sequence of the green alga Chloropicon roscoffensis RCC1871.</title>
        <authorList>
            <person name="Lemieux C."/>
            <person name="Pombert J.-F."/>
            <person name="Otis C."/>
            <person name="Turmel M."/>
        </authorList>
    </citation>
    <scope>NUCLEOTIDE SEQUENCE [LARGE SCALE GENOMIC DNA]</scope>
    <source>
        <strain evidence="7 8">RCC1871</strain>
    </source>
</reference>
<dbReference type="InterPro" id="IPR006571">
    <property type="entry name" value="TLDc_dom"/>
</dbReference>
<sequence length="421" mass="46621">MGEPAEEREVEPEDAFEDDLGLPDMSAMSFSDDLEAHRARELSLTLQNDRLRSALVRQTSLEGPISPRQNADCSVHVVGAGEGKLVFGVHLLTILPTKTSLSVAEYVGYRELPQDGGRPSHDGSLLEKGKAFFDSLFGAGEQANSTRAHNGLSEQKIFWEILWKKSVGTGNLCRVTVSASFESFAHFRHLVKEWSTVPTAGGPAASPAVSLEPAAHGGQEEAPLSRVPRVRNSFQRNLSSKIVSESSLLLPEHIVFLIERMPDRFAQHKWDLLYSTCRDGISLQTLYRRVASTCPTILVVKDMQNHVFGVFAPDPWKVNHKFYGTGETFVFKLEPSAEANSYHWNQKEHSEAKRNNFFMFSTDDCIGVGGGGHFALWLDEDLLYGNSTKSNTFANECLSSSEVFQVLQIEVWGLSEGSGRI</sequence>
<accession>A0AAX4P326</accession>
<evidence type="ECO:0000256" key="4">
    <source>
        <dbReference type="ARBA" id="ARBA00040604"/>
    </source>
</evidence>
<feature type="compositionally biased region" description="Acidic residues" evidence="5">
    <location>
        <begin position="1"/>
        <end position="21"/>
    </location>
</feature>
<feature type="region of interest" description="Disordered" evidence="5">
    <location>
        <begin position="1"/>
        <end position="23"/>
    </location>
</feature>
<dbReference type="Pfam" id="PF07534">
    <property type="entry name" value="TLD"/>
    <property type="match status" value="1"/>
</dbReference>
<organism evidence="7 8">
    <name type="scientific">Chloropicon roscoffensis</name>
    <dbReference type="NCBI Taxonomy" id="1461544"/>
    <lineage>
        <taxon>Eukaryota</taxon>
        <taxon>Viridiplantae</taxon>
        <taxon>Chlorophyta</taxon>
        <taxon>Chloropicophyceae</taxon>
        <taxon>Chloropicales</taxon>
        <taxon>Chloropicaceae</taxon>
        <taxon>Chloropicon</taxon>
    </lineage>
</organism>
<feature type="domain" description="TLDc" evidence="6">
    <location>
        <begin position="247"/>
        <end position="415"/>
    </location>
</feature>
<evidence type="ECO:0000256" key="2">
    <source>
        <dbReference type="ARBA" id="ARBA00009540"/>
    </source>
</evidence>
<evidence type="ECO:0000259" key="6">
    <source>
        <dbReference type="PROSITE" id="PS51886"/>
    </source>
</evidence>
<gene>
    <name evidence="7" type="ORF">HKI87_03g20670</name>
</gene>
<dbReference type="PANTHER" id="PTHR23354">
    <property type="entry name" value="NUCLEOLAR PROTEIN 7/ESTROGEN RECEPTOR COACTIVATOR-RELATED"/>
    <property type="match status" value="1"/>
</dbReference>
<dbReference type="GO" id="GO:0005739">
    <property type="term" value="C:mitochondrion"/>
    <property type="evidence" value="ECO:0007669"/>
    <property type="project" value="UniProtKB-SubCell"/>
</dbReference>
<evidence type="ECO:0000256" key="5">
    <source>
        <dbReference type="SAM" id="MobiDB-lite"/>
    </source>
</evidence>
<evidence type="ECO:0000313" key="7">
    <source>
        <dbReference type="EMBL" id="WZN60533.1"/>
    </source>
</evidence>
<keyword evidence="8" id="KW-1185">Reference proteome</keyword>
<dbReference type="EMBL" id="CP151503">
    <property type="protein sequence ID" value="WZN60533.1"/>
    <property type="molecule type" value="Genomic_DNA"/>
</dbReference>